<feature type="non-terminal residue" evidence="2">
    <location>
        <position position="271"/>
    </location>
</feature>
<organism evidence="2 3">
    <name type="scientific">Plasmodium ovale curtisi</name>
    <dbReference type="NCBI Taxonomy" id="864141"/>
    <lineage>
        <taxon>Eukaryota</taxon>
        <taxon>Sar</taxon>
        <taxon>Alveolata</taxon>
        <taxon>Apicomplexa</taxon>
        <taxon>Aconoidasida</taxon>
        <taxon>Haemosporida</taxon>
        <taxon>Plasmodiidae</taxon>
        <taxon>Plasmodium</taxon>
        <taxon>Plasmodium (Plasmodium)</taxon>
    </lineage>
</organism>
<proteinExistence type="predicted"/>
<keyword evidence="1" id="KW-1133">Transmembrane helix</keyword>
<keyword evidence="1" id="KW-0472">Membrane</keyword>
<gene>
    <name evidence="2" type="ORF">POVCU1_042950</name>
</gene>
<evidence type="ECO:0000313" key="3">
    <source>
        <dbReference type="Proteomes" id="UP000078546"/>
    </source>
</evidence>
<evidence type="ECO:0000313" key="2">
    <source>
        <dbReference type="EMBL" id="SBS98033.1"/>
    </source>
</evidence>
<dbReference type="AlphaFoldDB" id="A0A1A8X0A8"/>
<accession>A0A1A8X0A8</accession>
<dbReference type="EMBL" id="FLQV01000781">
    <property type="protein sequence ID" value="SBS98033.1"/>
    <property type="molecule type" value="Genomic_DNA"/>
</dbReference>
<feature type="transmembrane region" description="Helical" evidence="1">
    <location>
        <begin position="249"/>
        <end position="270"/>
    </location>
</feature>
<sequence>MPDPKHGYEDKNLSAIRYYRMFTERNANLGNFDECNLLENKFPKYHNISDFCYGLTGNLKHFKNLSSKNLFKNDVCKYFNIWLYQNLLEHLADYFNDYNEVNECKYDLFFISEENFKNMKKLYDFMLNYSLIKYYTSTENDHCDVNYNSYIKDSFIIYEQVKSECSSKWNAYCNVLNDIKEMNDSKELEKLECKNPKPAALIRPEQQEHGQEGYLGDVISGRRNSQGIMHDTTVPVLGPTEDRSHNSPVSTVMLIAFPLFGLLTILFLVYK</sequence>
<name>A0A1A8X0A8_PLAOA</name>
<dbReference type="InterPro" id="IPR008780">
    <property type="entry name" value="Plasmodium_Vir"/>
</dbReference>
<reference evidence="3" key="1">
    <citation type="submission" date="2016-05" db="EMBL/GenBank/DDBJ databases">
        <authorList>
            <person name="Naeem Raeece"/>
        </authorList>
    </citation>
    <scope>NUCLEOTIDE SEQUENCE [LARGE SCALE GENOMIC DNA]</scope>
</reference>
<protein>
    <submittedName>
        <fullName evidence="2">PIR Superfamily Protein</fullName>
    </submittedName>
</protein>
<keyword evidence="1" id="KW-0812">Transmembrane</keyword>
<dbReference type="Pfam" id="PF05795">
    <property type="entry name" value="Plasmodium_Vir"/>
    <property type="match status" value="1"/>
</dbReference>
<evidence type="ECO:0000256" key="1">
    <source>
        <dbReference type="SAM" id="Phobius"/>
    </source>
</evidence>
<dbReference type="Proteomes" id="UP000078546">
    <property type="component" value="Unassembled WGS sequence"/>
</dbReference>